<feature type="compositionally biased region" description="Basic and acidic residues" evidence="1">
    <location>
        <begin position="8"/>
        <end position="29"/>
    </location>
</feature>
<feature type="region of interest" description="Disordered" evidence="1">
    <location>
        <begin position="1"/>
        <end position="29"/>
    </location>
</feature>
<protein>
    <submittedName>
        <fullName evidence="2">Uncharacterized protein</fullName>
    </submittedName>
</protein>
<proteinExistence type="predicted"/>
<comment type="caution">
    <text evidence="2">The sequence shown here is derived from an EMBL/GenBank/DDBJ whole genome shotgun (WGS) entry which is preliminary data.</text>
</comment>
<dbReference type="Proteomes" id="UP001153069">
    <property type="component" value="Unassembled WGS sequence"/>
</dbReference>
<evidence type="ECO:0000313" key="2">
    <source>
        <dbReference type="EMBL" id="CAB9503629.1"/>
    </source>
</evidence>
<name>A0A9N8DPN3_9STRA</name>
<evidence type="ECO:0000313" key="3">
    <source>
        <dbReference type="Proteomes" id="UP001153069"/>
    </source>
</evidence>
<organism evidence="2 3">
    <name type="scientific">Seminavis robusta</name>
    <dbReference type="NCBI Taxonomy" id="568900"/>
    <lineage>
        <taxon>Eukaryota</taxon>
        <taxon>Sar</taxon>
        <taxon>Stramenopiles</taxon>
        <taxon>Ochrophyta</taxon>
        <taxon>Bacillariophyta</taxon>
        <taxon>Bacillariophyceae</taxon>
        <taxon>Bacillariophycidae</taxon>
        <taxon>Naviculales</taxon>
        <taxon>Naviculaceae</taxon>
        <taxon>Seminavis</taxon>
    </lineage>
</organism>
<sequence>MASLGGRPELDLSPGERSDRKKQKVQEGRDQSQLLKNFKLQNSVFLIVVPEQLIDYELYGTEKAAFEHHEEISFENRYDILELLDFHDRSSNFMNTHLYGSIHKKIPFDHPGFNAELQTLIANNQMDTLSTAIAATEDKPSHLVVPHINQVIAQLLRQSIGNLPVPDGQQSRPPKFCLVKQTSLVKGIYERKADLTKLLSSNFDICIFGTDIGLWENGYLQGETDNVLDPAKKEAFPTPFLPEYMSFCGDLAIFGRMKFYPPLSVTNAFQDKPLRDHALKPLRAPTLEIQFGLDNVQYPGGVYPTPWSNTTWTQIYNKYSIIISTECGRNDNSLEVPRGIKCGSQGWIEANGLAIKPIISVAPLVFSCK</sequence>
<accession>A0A9N8DPN3</accession>
<gene>
    <name evidence="2" type="ORF">SEMRO_172_G075870.1</name>
</gene>
<evidence type="ECO:0000256" key="1">
    <source>
        <dbReference type="SAM" id="MobiDB-lite"/>
    </source>
</evidence>
<dbReference type="EMBL" id="CAICTM010000171">
    <property type="protein sequence ID" value="CAB9503629.1"/>
    <property type="molecule type" value="Genomic_DNA"/>
</dbReference>
<dbReference type="AlphaFoldDB" id="A0A9N8DPN3"/>
<reference evidence="2" key="1">
    <citation type="submission" date="2020-06" db="EMBL/GenBank/DDBJ databases">
        <authorList>
            <consortium name="Plant Systems Biology data submission"/>
        </authorList>
    </citation>
    <scope>NUCLEOTIDE SEQUENCE</scope>
    <source>
        <strain evidence="2">D6</strain>
    </source>
</reference>
<keyword evidence="3" id="KW-1185">Reference proteome</keyword>